<dbReference type="PANTHER" id="PTHR47691:SF3">
    <property type="entry name" value="HTH-TYPE TRANSCRIPTIONAL REGULATOR RV0890C-RELATED"/>
    <property type="match status" value="1"/>
</dbReference>
<feature type="DNA-binding region" description="OmpR/PhoB-type" evidence="2">
    <location>
        <begin position="28"/>
        <end position="126"/>
    </location>
</feature>
<evidence type="ECO:0000256" key="2">
    <source>
        <dbReference type="PROSITE-ProRule" id="PRU01091"/>
    </source>
</evidence>
<accession>A0ABY9F6L8</accession>
<evidence type="ECO:0000256" key="1">
    <source>
        <dbReference type="ARBA" id="ARBA00023125"/>
    </source>
</evidence>
<dbReference type="InterPro" id="IPR016032">
    <property type="entry name" value="Sig_transdc_resp-reg_C-effctor"/>
</dbReference>
<evidence type="ECO:0000313" key="4">
    <source>
        <dbReference type="EMBL" id="WLG99277.1"/>
    </source>
</evidence>
<dbReference type="EMBL" id="CP117451">
    <property type="protein sequence ID" value="WLG99277.1"/>
    <property type="molecule type" value="Genomic_DNA"/>
</dbReference>
<dbReference type="PANTHER" id="PTHR47691">
    <property type="entry name" value="REGULATOR-RELATED"/>
    <property type="match status" value="1"/>
</dbReference>
<dbReference type="SUPFAM" id="SSF52540">
    <property type="entry name" value="P-loop containing nucleoside triphosphate hydrolases"/>
    <property type="match status" value="1"/>
</dbReference>
<dbReference type="SUPFAM" id="SSF46894">
    <property type="entry name" value="C-terminal effector domain of the bipartite response regulators"/>
    <property type="match status" value="1"/>
</dbReference>
<name>A0ABY9F6L8_9PSED</name>
<dbReference type="InterPro" id="IPR027417">
    <property type="entry name" value="P-loop_NTPase"/>
</dbReference>
<dbReference type="Gene3D" id="3.40.50.300">
    <property type="entry name" value="P-loop containing nucleotide triphosphate hydrolases"/>
    <property type="match status" value="1"/>
</dbReference>
<keyword evidence="5" id="KW-1185">Reference proteome</keyword>
<protein>
    <submittedName>
        <fullName evidence="4">Winged helix-turn-helix domain-containing protein</fullName>
    </submittedName>
</protein>
<evidence type="ECO:0000313" key="5">
    <source>
        <dbReference type="Proteomes" id="UP001224838"/>
    </source>
</evidence>
<keyword evidence="1 2" id="KW-0238">DNA-binding</keyword>
<dbReference type="SMART" id="SM00862">
    <property type="entry name" value="Trans_reg_C"/>
    <property type="match status" value="1"/>
</dbReference>
<dbReference type="Gene3D" id="1.10.10.10">
    <property type="entry name" value="Winged helix-like DNA-binding domain superfamily/Winged helix DNA-binding domain"/>
    <property type="match status" value="1"/>
</dbReference>
<dbReference type="Proteomes" id="UP001224838">
    <property type="component" value="Chromosome"/>
</dbReference>
<dbReference type="InterPro" id="IPR001867">
    <property type="entry name" value="OmpR/PhoB-type_DNA-bd"/>
</dbReference>
<feature type="domain" description="OmpR/PhoB-type" evidence="3">
    <location>
        <begin position="28"/>
        <end position="126"/>
    </location>
</feature>
<dbReference type="PROSITE" id="PS51755">
    <property type="entry name" value="OMPR_PHOB"/>
    <property type="match status" value="1"/>
</dbReference>
<evidence type="ECO:0000259" key="3">
    <source>
        <dbReference type="PROSITE" id="PS51755"/>
    </source>
</evidence>
<dbReference type="CDD" id="cd00383">
    <property type="entry name" value="trans_reg_C"/>
    <property type="match status" value="1"/>
</dbReference>
<proteinExistence type="predicted"/>
<dbReference type="InterPro" id="IPR036388">
    <property type="entry name" value="WH-like_DNA-bd_sf"/>
</dbReference>
<organism evidence="4 5">
    <name type="scientific">Pseudomonas beijingensis</name>
    <dbReference type="NCBI Taxonomy" id="2954101"/>
    <lineage>
        <taxon>Bacteria</taxon>
        <taxon>Pseudomonadati</taxon>
        <taxon>Pseudomonadota</taxon>
        <taxon>Gammaproteobacteria</taxon>
        <taxon>Pseudomonadales</taxon>
        <taxon>Pseudomonadaceae</taxon>
        <taxon>Pseudomonas</taxon>
    </lineage>
</organism>
<dbReference type="Pfam" id="PF00486">
    <property type="entry name" value="Trans_reg_C"/>
    <property type="match status" value="1"/>
</dbReference>
<dbReference type="PRINTS" id="PR00364">
    <property type="entry name" value="DISEASERSIST"/>
</dbReference>
<dbReference type="InterPro" id="IPR049945">
    <property type="entry name" value="AAA_22"/>
</dbReference>
<dbReference type="Pfam" id="PF13401">
    <property type="entry name" value="AAA_22"/>
    <property type="match status" value="1"/>
</dbReference>
<sequence length="514" mass="55625">MFGDPHADARTGYPALDRMNSFVKPDSEPAVSFGPFAFYRQQRLVTRDGQPLALGGRALDVLQVLVEHAGHYVSKQTLIAHVWPDSVVEAINLRVHIAALRRAFGDGRDGARYILNHPRQGYCLAMPLVVQGGVESPFRPRAERHNLPTRLSPVVGRDRVLGRLLAQVPRQALTTVTGPGGSGKTTVVLRVAELLLEHFEDGAWFVDLAAVSNPSQVTAQVASTLGLEPGSLGRRLESCHLLLVLDGCEYVLDACRELAQALATAAPGVALLCSSREPLALPGEKIVPLSGLAVASPLEPEHQIVACPAVQLLVERVGARLQGFQPHGRDWLILAQICQRLDGLPLALELAAAQVDALGLAGVLEQLDYGLSLLSHGRRTAVARHRSLEAVLDSSVERLSADEQTAFQRLAVFEGSFTLKAALAVISCAELSVGQLPSLLSRLASVSLLMVEPLAEGGRFRLLHTTRAYAMDKLRRSGQWPTFHRRYVLQGAWGARHSRPQPVTQRLEQGAGLQ</sequence>
<reference evidence="4 5" key="1">
    <citation type="submission" date="2023-02" db="EMBL/GenBank/DDBJ databases">
        <title>Evolution of Hrp T3SS in non-pathogenic Pseudomonas fluorescens.</title>
        <authorList>
            <person name="Liao K."/>
            <person name="Wei H."/>
            <person name="Gu Y."/>
        </authorList>
    </citation>
    <scope>NUCLEOTIDE SEQUENCE [LARGE SCALE GENOMIC DNA]</scope>
    <source>
        <strain evidence="4 5">FP2034</strain>
    </source>
</reference>
<gene>
    <name evidence="4" type="ORF">PSH92_18030</name>
</gene>